<evidence type="ECO:0000313" key="7">
    <source>
        <dbReference type="EMBL" id="PAX51334.1"/>
    </source>
</evidence>
<dbReference type="Proteomes" id="UP000218238">
    <property type="component" value="Unassembled WGS sequence"/>
</dbReference>
<evidence type="ECO:0000313" key="8">
    <source>
        <dbReference type="Proteomes" id="UP000218238"/>
    </source>
</evidence>
<dbReference type="Pfam" id="PF13408">
    <property type="entry name" value="Zn_ribbon_recom"/>
    <property type="match status" value="1"/>
</dbReference>
<keyword evidence="8" id="KW-1185">Reference proteome</keyword>
<dbReference type="NCBIfam" id="NF041201">
    <property type="entry name" value="recomb_XisF"/>
    <property type="match status" value="1"/>
</dbReference>
<gene>
    <name evidence="7" type="ORF">CK510_25360</name>
</gene>
<keyword evidence="2" id="KW-0238">DNA-binding</keyword>
<dbReference type="GO" id="GO:0003677">
    <property type="term" value="F:DNA binding"/>
    <property type="evidence" value="ECO:0007669"/>
    <property type="project" value="UniProtKB-KW"/>
</dbReference>
<dbReference type="RefSeq" id="WP_095724313.1">
    <property type="nucleotide sequence ID" value="NZ_NTFS01000415.1"/>
</dbReference>
<dbReference type="InterPro" id="IPR038109">
    <property type="entry name" value="DNA_bind_recomb_sf"/>
</dbReference>
<dbReference type="InterPro" id="IPR025827">
    <property type="entry name" value="Zn_ribbon_recom_dom"/>
</dbReference>
<keyword evidence="3" id="KW-0233">DNA recombination</keyword>
<dbReference type="InterPro" id="IPR006119">
    <property type="entry name" value="Resolv_N"/>
</dbReference>
<dbReference type="InterPro" id="IPR050639">
    <property type="entry name" value="SSR_resolvase"/>
</dbReference>
<dbReference type="PANTHER" id="PTHR30461">
    <property type="entry name" value="DNA-INVERTASE FROM LAMBDOID PROPHAGE"/>
    <property type="match status" value="1"/>
</dbReference>
<dbReference type="PROSITE" id="PS00397">
    <property type="entry name" value="RECOMBINASES_1"/>
    <property type="match status" value="1"/>
</dbReference>
<dbReference type="GO" id="GO:0000150">
    <property type="term" value="F:DNA strand exchange activity"/>
    <property type="evidence" value="ECO:0007669"/>
    <property type="project" value="InterPro"/>
</dbReference>
<dbReference type="PROSITE" id="PS51736">
    <property type="entry name" value="RECOMBINASES_3"/>
    <property type="match status" value="1"/>
</dbReference>
<dbReference type="Pfam" id="PF07508">
    <property type="entry name" value="Recombinase"/>
    <property type="match status" value="1"/>
</dbReference>
<dbReference type="Pfam" id="PF00239">
    <property type="entry name" value="Resolvase"/>
    <property type="match status" value="1"/>
</dbReference>
<evidence type="ECO:0000256" key="3">
    <source>
        <dbReference type="ARBA" id="ARBA00023172"/>
    </source>
</evidence>
<dbReference type="Gene3D" id="3.90.1750.20">
    <property type="entry name" value="Putative Large Serine Recombinase, Chain B, Domain 2"/>
    <property type="match status" value="1"/>
</dbReference>
<keyword evidence="1" id="KW-0229">DNA integration</keyword>
<evidence type="ECO:0000256" key="1">
    <source>
        <dbReference type="ARBA" id="ARBA00022908"/>
    </source>
</evidence>
<dbReference type="OrthoDB" id="9797501at2"/>
<protein>
    <submittedName>
        <fullName evidence="7">Nitrogen fixation protein NifH</fullName>
    </submittedName>
</protein>
<evidence type="ECO:0000256" key="5">
    <source>
        <dbReference type="PROSITE-ProRule" id="PRU10137"/>
    </source>
</evidence>
<comment type="caution">
    <text evidence="7">The sequence shown here is derived from an EMBL/GenBank/DDBJ whole genome shotgun (WGS) entry which is preliminary data.</text>
</comment>
<dbReference type="EMBL" id="NTFS01000415">
    <property type="protein sequence ID" value="PAX51334.1"/>
    <property type="molecule type" value="Genomic_DNA"/>
</dbReference>
<evidence type="ECO:0000259" key="6">
    <source>
        <dbReference type="PROSITE" id="PS51736"/>
    </source>
</evidence>
<dbReference type="InterPro" id="IPR011109">
    <property type="entry name" value="DNA_bind_recombinase_dom"/>
</dbReference>
<accession>A0A2A2TC36</accession>
<evidence type="ECO:0000256" key="4">
    <source>
        <dbReference type="PIRSR" id="PIRSR606118-50"/>
    </source>
</evidence>
<dbReference type="AlphaFoldDB" id="A0A2A2TC36"/>
<dbReference type="SMART" id="SM00857">
    <property type="entry name" value="Resolvase"/>
    <property type="match status" value="1"/>
</dbReference>
<name>A0A2A2TC36_9CYAN</name>
<feature type="active site" description="O-(5'-phospho-DNA)-serine intermediate" evidence="4 5">
    <location>
        <position position="9"/>
    </location>
</feature>
<dbReference type="PANTHER" id="PTHR30461:SF2">
    <property type="entry name" value="SERINE RECOMBINASE PINE-RELATED"/>
    <property type="match status" value="1"/>
</dbReference>
<dbReference type="InterPro" id="IPR036162">
    <property type="entry name" value="Resolvase-like_N_sf"/>
</dbReference>
<dbReference type="SUPFAM" id="SSF53041">
    <property type="entry name" value="Resolvase-like"/>
    <property type="match status" value="1"/>
</dbReference>
<dbReference type="GO" id="GO:0015074">
    <property type="term" value="P:DNA integration"/>
    <property type="evidence" value="ECO:0007669"/>
    <property type="project" value="UniProtKB-KW"/>
</dbReference>
<reference evidence="7 8" key="1">
    <citation type="submission" date="2017-08" db="EMBL/GenBank/DDBJ databases">
        <title>Draft genome sequence of filamentous cyanobacterium Calothrix elsteri CCALA 953.</title>
        <authorList>
            <person name="Gagunashvili A.N."/>
            <person name="Elster J."/>
            <person name="Andresson O.S."/>
        </authorList>
    </citation>
    <scope>NUCLEOTIDE SEQUENCE [LARGE SCALE GENOMIC DNA]</scope>
    <source>
        <strain evidence="7 8">CCALA 953</strain>
    </source>
</reference>
<dbReference type="Gene3D" id="3.40.50.1390">
    <property type="entry name" value="Resolvase, N-terminal catalytic domain"/>
    <property type="match status" value="1"/>
</dbReference>
<dbReference type="InterPro" id="IPR006118">
    <property type="entry name" value="Recombinase_CS"/>
</dbReference>
<evidence type="ECO:0000256" key="2">
    <source>
        <dbReference type="ARBA" id="ARBA00023125"/>
    </source>
</evidence>
<sequence>MRVGYVRVSTFEQEDALVQQTARIEKAGCTLIFSDIESGKSDKRKNFNKLLVMCRTGQVTEVVITRVDRLARSVVTIHRAIAEFQELKVKLIILDAPVDDTSSPFGWFSINQMAGLAEFESRLLQDRVKHGIAHFKEQNRAYQPPFGYTRADGRYVPDLSIIGETGKSKWEVASAIVTYLLDNRASIRGTAHFINETYGLKFSPVGLRSWLMNPVLQGHTRYNVKYNRVNPENWDIRRDTHQALISLQIYHQIESLMAENRRRWGQNFTGNSGVGEILLSGQIYCGCCGGKCYVHDKKKAMALRCKHRRVYGENGCTNKAGVALQRVIDAVDTVLTEKAKTLANYTVTNQPNPQESPEVAELKVRVEMLRKMPQDAIITEAIDKSILKIQSIEQQNVQVSSIGASLRFELIQTFGDGRFLETLPSKEKRELYRKFVDRVVVLNGEITSIFLSEVFRFEQ</sequence>
<feature type="domain" description="Resolvase/invertase-type recombinase catalytic" evidence="6">
    <location>
        <begin position="1"/>
        <end position="139"/>
    </location>
</feature>
<proteinExistence type="predicted"/>
<organism evidence="7 8">
    <name type="scientific">Brunnivagina elsteri CCALA 953</name>
    <dbReference type="NCBI Taxonomy" id="987040"/>
    <lineage>
        <taxon>Bacteria</taxon>
        <taxon>Bacillati</taxon>
        <taxon>Cyanobacteriota</taxon>
        <taxon>Cyanophyceae</taxon>
        <taxon>Nostocales</taxon>
        <taxon>Calotrichaceae</taxon>
        <taxon>Brunnivagina</taxon>
    </lineage>
</organism>
<dbReference type="CDD" id="cd03768">
    <property type="entry name" value="SR_ResInv"/>
    <property type="match status" value="1"/>
</dbReference>